<feature type="domain" description="Condensin-2 complex subunit H2 C-terminal" evidence="1">
    <location>
        <begin position="135"/>
        <end position="265"/>
    </location>
</feature>
<organism evidence="2 3">
    <name type="scientific">Limulus polyphemus</name>
    <name type="common">Atlantic horseshoe crab</name>
    <dbReference type="NCBI Taxonomy" id="6850"/>
    <lineage>
        <taxon>Eukaryota</taxon>
        <taxon>Metazoa</taxon>
        <taxon>Ecdysozoa</taxon>
        <taxon>Arthropoda</taxon>
        <taxon>Chelicerata</taxon>
        <taxon>Merostomata</taxon>
        <taxon>Xiphosura</taxon>
        <taxon>Limulidae</taxon>
        <taxon>Limulus</taxon>
    </lineage>
</organism>
<dbReference type="PANTHER" id="PTHR14324">
    <property type="entry name" value="CONDENSIN-2 COMPLEX SUBUNIT H2"/>
    <property type="match status" value="1"/>
</dbReference>
<dbReference type="InterPro" id="IPR031737">
    <property type="entry name" value="CNDH2_C"/>
</dbReference>
<dbReference type="PANTHER" id="PTHR14324:SF3">
    <property type="entry name" value="CONDENSIN-2 COMPLEX SUBUNIT H2"/>
    <property type="match status" value="1"/>
</dbReference>
<name>A0ABM1TMM8_LIMPO</name>
<dbReference type="Pfam" id="PF16858">
    <property type="entry name" value="CNDH2_C"/>
    <property type="match status" value="1"/>
</dbReference>
<keyword evidence="2" id="KW-1185">Reference proteome</keyword>
<dbReference type="InterPro" id="IPR031739">
    <property type="entry name" value="Ncaph2"/>
</dbReference>
<evidence type="ECO:0000313" key="2">
    <source>
        <dbReference type="Proteomes" id="UP000694941"/>
    </source>
</evidence>
<dbReference type="GeneID" id="106472018"/>
<dbReference type="RefSeq" id="XP_022257134.1">
    <property type="nucleotide sequence ID" value="XM_022401426.1"/>
</dbReference>
<evidence type="ECO:0000313" key="3">
    <source>
        <dbReference type="RefSeq" id="XP_022257134.1"/>
    </source>
</evidence>
<dbReference type="Proteomes" id="UP000694941">
    <property type="component" value="Unplaced"/>
</dbReference>
<proteinExistence type="predicted"/>
<protein>
    <submittedName>
        <fullName evidence="3">Condensin-2 complex subunit H2-like</fullName>
    </submittedName>
</protein>
<sequence length="280" mass="32325">MPQVLQTLNFALMVLSDFPYASKFPKNPKKIPQSSVFYDHYWNEVKRKKEALKAKRKLFTDDQEKENMDKEDEDEAIDNFVGNDDRSVDWNCDDPAPLPKLGDSPLPLDIGKDGCALVKRTDEICSVDDLPVVSSYEELVRKHVENYLSSAAQFKQLTDLTRRVNQWEERIKPKLELEEKRGSYDIHVCGAHVMETFPAEEKRSTILFSDFCQGKERWEICRYFLATLQLANNYNVEISTAGVLEKGIDTMALTLLSRKQHYEELRDFRAPSVNSQGCSR</sequence>
<reference evidence="3" key="1">
    <citation type="submission" date="2025-08" db="UniProtKB">
        <authorList>
            <consortium name="RefSeq"/>
        </authorList>
    </citation>
    <scope>IDENTIFICATION</scope>
    <source>
        <tissue evidence="3">Muscle</tissue>
    </source>
</reference>
<gene>
    <name evidence="3" type="primary">LOC106472018</name>
</gene>
<evidence type="ECO:0000259" key="1">
    <source>
        <dbReference type="Pfam" id="PF16858"/>
    </source>
</evidence>
<accession>A0ABM1TMM8</accession>